<evidence type="ECO:0000259" key="1">
    <source>
        <dbReference type="Pfam" id="PF26160"/>
    </source>
</evidence>
<dbReference type="AlphaFoldDB" id="A6TRA3"/>
<dbReference type="Proteomes" id="UP000001572">
    <property type="component" value="Chromosome"/>
</dbReference>
<keyword evidence="3" id="KW-1185">Reference proteome</keyword>
<dbReference type="InterPro" id="IPR058869">
    <property type="entry name" value="YqzN_YkzM"/>
</dbReference>
<evidence type="ECO:0000313" key="3">
    <source>
        <dbReference type="Proteomes" id="UP000001572"/>
    </source>
</evidence>
<evidence type="ECO:0000313" key="2">
    <source>
        <dbReference type="EMBL" id="ABR48721.1"/>
    </source>
</evidence>
<dbReference type="RefSeq" id="WP_012063695.1">
    <property type="nucleotide sequence ID" value="NC_009633.1"/>
</dbReference>
<dbReference type="eggNOG" id="ENOG502ZIQQ">
    <property type="taxonomic scope" value="Bacteria"/>
</dbReference>
<organism evidence="2 3">
    <name type="scientific">Alkaliphilus metalliredigens (strain QYMF)</name>
    <dbReference type="NCBI Taxonomy" id="293826"/>
    <lineage>
        <taxon>Bacteria</taxon>
        <taxon>Bacillati</taxon>
        <taxon>Bacillota</taxon>
        <taxon>Clostridia</taxon>
        <taxon>Peptostreptococcales</taxon>
        <taxon>Natronincolaceae</taxon>
        <taxon>Alkaliphilus</taxon>
    </lineage>
</organism>
<dbReference type="HOGENOM" id="CLU_197486_1_1_9"/>
<dbReference type="Pfam" id="PF26160">
    <property type="entry name" value="YqzN_YkzM"/>
    <property type="match status" value="1"/>
</dbReference>
<protein>
    <recommendedName>
        <fullName evidence="1">YqzN/YkzM domain-containing protein</fullName>
    </recommendedName>
</protein>
<sequence length="76" mass="8819">MSDTKKTTKPTPKPTEHKYKIEELILNSETITGYRTEIAAGALFNCEEEEMSKENFKTKVNQFLKKKVNQPKKEVK</sequence>
<reference evidence="3" key="1">
    <citation type="journal article" date="2016" name="Genome Announc.">
        <title>Complete genome sequence of Alkaliphilus metalliredigens strain QYMF, an alkaliphilic and metal-reducing bacterium isolated from borax-contaminated leachate ponds.</title>
        <authorList>
            <person name="Hwang C."/>
            <person name="Copeland A."/>
            <person name="Lucas S."/>
            <person name="Lapidus A."/>
            <person name="Barry K."/>
            <person name="Detter J.C."/>
            <person name="Glavina Del Rio T."/>
            <person name="Hammon N."/>
            <person name="Israni S."/>
            <person name="Dalin E."/>
            <person name="Tice H."/>
            <person name="Pitluck S."/>
            <person name="Chertkov O."/>
            <person name="Brettin T."/>
            <person name="Bruce D."/>
            <person name="Han C."/>
            <person name="Schmutz J."/>
            <person name="Larimer F."/>
            <person name="Land M.L."/>
            <person name="Hauser L."/>
            <person name="Kyrpides N."/>
            <person name="Mikhailova N."/>
            <person name="Ye Q."/>
            <person name="Zhou J."/>
            <person name="Richardson P."/>
            <person name="Fields M.W."/>
        </authorList>
    </citation>
    <scope>NUCLEOTIDE SEQUENCE [LARGE SCALE GENOMIC DNA]</scope>
    <source>
        <strain evidence="3">QYMF</strain>
    </source>
</reference>
<dbReference type="EMBL" id="CP000724">
    <property type="protein sequence ID" value="ABR48721.1"/>
    <property type="molecule type" value="Genomic_DNA"/>
</dbReference>
<dbReference type="OrthoDB" id="1937815at2"/>
<feature type="domain" description="YqzN/YkzM" evidence="1">
    <location>
        <begin position="16"/>
        <end position="67"/>
    </location>
</feature>
<dbReference type="KEGG" id="amt:Amet_2569"/>
<dbReference type="STRING" id="293826.Amet_2569"/>
<gene>
    <name evidence="2" type="ordered locus">Amet_2569</name>
</gene>
<proteinExistence type="predicted"/>
<name>A6TRA3_ALKMQ</name>
<accession>A6TRA3</accession>